<feature type="chain" id="PRO_5046002144" evidence="3">
    <location>
        <begin position="30"/>
        <end position="1051"/>
    </location>
</feature>
<keyword evidence="6" id="KW-1185">Reference proteome</keyword>
<name>A0ABU8C9R4_9GAMM</name>
<evidence type="ECO:0000313" key="6">
    <source>
        <dbReference type="Proteomes" id="UP001375382"/>
    </source>
</evidence>
<feature type="signal peptide" evidence="3">
    <location>
        <begin position="1"/>
        <end position="29"/>
    </location>
</feature>
<keyword evidence="2" id="KW-0106">Calcium</keyword>
<dbReference type="Proteomes" id="UP001375382">
    <property type="component" value="Unassembled WGS sequence"/>
</dbReference>
<feature type="domain" description="PilY1 beta-propeller" evidence="4">
    <location>
        <begin position="559"/>
        <end position="882"/>
    </location>
</feature>
<evidence type="ECO:0000256" key="1">
    <source>
        <dbReference type="ARBA" id="ARBA00022723"/>
    </source>
</evidence>
<accession>A0ABU8C9R4</accession>
<sequence length="1051" mass="115295">MLKGKNRFTKLTYSLVSICFGLMSGMAAADLAIPKVPLQTGSDVPVNLMFVIDDSGSMAWSYIPDGIRNICKNNSTEFQRRRGRSPDYNEMYFNPATTYIVPPKADGTSNNTPSFTNAPKDGYSWTGHVDLSKDFRATWYYQNGSNDQYCGEAGAADYYLFDKTLCNDVESNSCYRRYKVAEQSSTIKKNFAIWYSYYRSRKMASLAGIGRAFATLPEAMRVGYGAINNDPVKRGVREFSGTDRSSFFSWLYGQPDRTSSTPLRGALKEVGEYFKKDEPYLTIPEDDKSGLVSCRQNFSILMSDGGWNEENSPDVGNADGDGYSNTLADVAYKYWSEDLRTGESSGLVNNVPTSSFDNADWQHMVTYTVGLGVVGSLKYEDVKEAKPDAAVWTNPGCATCAADPGKVDDFIHAAVNGKGGFFSAKSPQEFADQLTSTLRNLQLRTASASNLASTTTTLQQDNSVFQASFNTKSWTGDLVSRDVKDLTKVQWRANFPELSKRKIYTSRNNVFVDFDWDKLNAAEQAVLKSREIVDYLRGDQTKEKSATNPSGFRERVSLLGDIAHSSPVYVAAPQNRNYQRYGWEGAGGYASFLNSMKTRSPVVYVGANDGMLHGFNADTKSSTAGQEIFAYVPRKFVSAGSTLASFSSTDYEHQFFVDGSPVVNDVYINGAWRSILIGTLGRGGNSIFALDVTKPTEVALLWDLTLPEIGIVTTRPTVARLNDGSWSVLLPYGYNNSANKDGIIAVDIKTGTATKIEAPAAANGLSQIEGWDADGDGNTDWFFSGDLNGNVWKFDLSGGTAASWKVAYNGSPLFTAKDKSDKPQPITGGITLSTHPKTAQLWVFFGTGKFNESGDSINADTQSWYGITDGSTIGSRAQLVERTMANLDYTNPDTSEVRPGRRVPVASETDLNGKRGWVMDLIDSRERITSQPRIIGSNLVMNTIIPDSDLCNPQGDGWIMAVDPYTGGRLDYHFFDLSRDKKFEAKDALPDGTAASGVKFQGMPGEPVFDTSNSSGPPTMIINTTNLALNTDPVNLDIKRGRLSWREVSNQ</sequence>
<dbReference type="Pfam" id="PF05567">
    <property type="entry name" value="T4P_PilY1"/>
    <property type="match status" value="1"/>
</dbReference>
<proteinExistence type="predicted"/>
<comment type="caution">
    <text evidence="5">The sequence shown here is derived from an EMBL/GenBank/DDBJ whole genome shotgun (WGS) entry which is preliminary data.</text>
</comment>
<evidence type="ECO:0000256" key="3">
    <source>
        <dbReference type="SAM" id="SignalP"/>
    </source>
</evidence>
<keyword evidence="3" id="KW-0732">Signal</keyword>
<reference evidence="5 6" key="1">
    <citation type="journal article" date="2023" name="Ecotoxicol. Environ. Saf.">
        <title>Mercury remediation potential of mercury-resistant strain Rheinheimera metallidurans sp. nov. isolated from a municipal waste dumping site.</title>
        <authorList>
            <person name="Yadav V."/>
            <person name="Manjhi A."/>
            <person name="Vadakedath N."/>
        </authorList>
    </citation>
    <scope>NUCLEOTIDE SEQUENCE [LARGE SCALE GENOMIC DNA]</scope>
    <source>
        <strain evidence="5 6">E-49</strain>
    </source>
</reference>
<protein>
    <submittedName>
        <fullName evidence="5">Pilus assembly protein PilY</fullName>
    </submittedName>
</protein>
<evidence type="ECO:0000259" key="4">
    <source>
        <dbReference type="Pfam" id="PF05567"/>
    </source>
</evidence>
<gene>
    <name evidence="5" type="ORF">MN202_15775</name>
</gene>
<evidence type="ECO:0000313" key="5">
    <source>
        <dbReference type="EMBL" id="MEH8018701.1"/>
    </source>
</evidence>
<dbReference type="InterPro" id="IPR008707">
    <property type="entry name" value="B-propeller_PilY1"/>
</dbReference>
<keyword evidence="1" id="KW-0479">Metal-binding</keyword>
<dbReference type="EMBL" id="JALAAR010000015">
    <property type="protein sequence ID" value="MEH8018701.1"/>
    <property type="molecule type" value="Genomic_DNA"/>
</dbReference>
<evidence type="ECO:0000256" key="2">
    <source>
        <dbReference type="ARBA" id="ARBA00022837"/>
    </source>
</evidence>
<dbReference type="RefSeq" id="WP_335737104.1">
    <property type="nucleotide sequence ID" value="NZ_JALAAR010000015.1"/>
</dbReference>
<organism evidence="5 6">
    <name type="scientific">Rheinheimera muenzenbergensis</name>
    <dbReference type="NCBI Taxonomy" id="1193628"/>
    <lineage>
        <taxon>Bacteria</taxon>
        <taxon>Pseudomonadati</taxon>
        <taxon>Pseudomonadota</taxon>
        <taxon>Gammaproteobacteria</taxon>
        <taxon>Chromatiales</taxon>
        <taxon>Chromatiaceae</taxon>
        <taxon>Rheinheimera</taxon>
    </lineage>
</organism>